<reference evidence="1" key="2">
    <citation type="submission" date="2020-11" db="EMBL/GenBank/DDBJ databases">
        <authorList>
            <person name="McCartney M.A."/>
            <person name="Auch B."/>
            <person name="Kono T."/>
            <person name="Mallez S."/>
            <person name="Becker A."/>
            <person name="Gohl D.M."/>
            <person name="Silverstein K.A.T."/>
            <person name="Koren S."/>
            <person name="Bechman K.B."/>
            <person name="Herman A."/>
            <person name="Abrahante J.E."/>
            <person name="Garbe J."/>
        </authorList>
    </citation>
    <scope>NUCLEOTIDE SEQUENCE</scope>
    <source>
        <strain evidence="1">Duluth1</strain>
        <tissue evidence="1">Whole animal</tissue>
    </source>
</reference>
<reference evidence="1" key="1">
    <citation type="journal article" date="2019" name="bioRxiv">
        <title>The Genome of the Zebra Mussel, Dreissena polymorpha: A Resource for Invasive Species Research.</title>
        <authorList>
            <person name="McCartney M.A."/>
            <person name="Auch B."/>
            <person name="Kono T."/>
            <person name="Mallez S."/>
            <person name="Zhang Y."/>
            <person name="Obille A."/>
            <person name="Becker A."/>
            <person name="Abrahante J.E."/>
            <person name="Garbe J."/>
            <person name="Badalamenti J.P."/>
            <person name="Herman A."/>
            <person name="Mangelson H."/>
            <person name="Liachko I."/>
            <person name="Sullivan S."/>
            <person name="Sone E.D."/>
            <person name="Koren S."/>
            <person name="Silverstein K.A.T."/>
            <person name="Beckman K.B."/>
            <person name="Gohl D.M."/>
        </authorList>
    </citation>
    <scope>NUCLEOTIDE SEQUENCE</scope>
    <source>
        <strain evidence="1">Duluth1</strain>
        <tissue evidence="1">Whole animal</tissue>
    </source>
</reference>
<dbReference type="EMBL" id="JAIWYP010000018">
    <property type="protein sequence ID" value="KAH3693076.1"/>
    <property type="molecule type" value="Genomic_DNA"/>
</dbReference>
<accession>A0A9D3Y4S6</accession>
<proteinExistence type="predicted"/>
<name>A0A9D3Y4S6_DREPO</name>
<sequence length="64" mass="6607">MYCRVPGCAGEGGGCGNSRSTGWNGACIPTRSSTTTCTGSAGKVCREPKGWSAIHSLNPLTLRF</sequence>
<comment type="caution">
    <text evidence="1">The sequence shown here is derived from an EMBL/GenBank/DDBJ whole genome shotgun (WGS) entry which is preliminary data.</text>
</comment>
<gene>
    <name evidence="1" type="ORF">DPMN_193413</name>
</gene>
<keyword evidence="2" id="KW-1185">Reference proteome</keyword>
<evidence type="ECO:0000313" key="2">
    <source>
        <dbReference type="Proteomes" id="UP000828390"/>
    </source>
</evidence>
<organism evidence="1 2">
    <name type="scientific">Dreissena polymorpha</name>
    <name type="common">Zebra mussel</name>
    <name type="synonym">Mytilus polymorpha</name>
    <dbReference type="NCBI Taxonomy" id="45954"/>
    <lineage>
        <taxon>Eukaryota</taxon>
        <taxon>Metazoa</taxon>
        <taxon>Spiralia</taxon>
        <taxon>Lophotrochozoa</taxon>
        <taxon>Mollusca</taxon>
        <taxon>Bivalvia</taxon>
        <taxon>Autobranchia</taxon>
        <taxon>Heteroconchia</taxon>
        <taxon>Euheterodonta</taxon>
        <taxon>Imparidentia</taxon>
        <taxon>Neoheterodontei</taxon>
        <taxon>Myida</taxon>
        <taxon>Dreissenoidea</taxon>
        <taxon>Dreissenidae</taxon>
        <taxon>Dreissena</taxon>
    </lineage>
</organism>
<dbReference type="AlphaFoldDB" id="A0A9D3Y4S6"/>
<dbReference type="Proteomes" id="UP000828390">
    <property type="component" value="Unassembled WGS sequence"/>
</dbReference>
<evidence type="ECO:0000313" key="1">
    <source>
        <dbReference type="EMBL" id="KAH3693076.1"/>
    </source>
</evidence>
<protein>
    <submittedName>
        <fullName evidence="1">Uncharacterized protein</fullName>
    </submittedName>
</protein>